<evidence type="ECO:0000256" key="1">
    <source>
        <dbReference type="SAM" id="MobiDB-lite"/>
    </source>
</evidence>
<organism evidence="2 3">
    <name type="scientific">Coccomyxa subellipsoidea</name>
    <dbReference type="NCBI Taxonomy" id="248742"/>
    <lineage>
        <taxon>Eukaryota</taxon>
        <taxon>Viridiplantae</taxon>
        <taxon>Chlorophyta</taxon>
        <taxon>core chlorophytes</taxon>
        <taxon>Trebouxiophyceae</taxon>
        <taxon>Trebouxiophyceae incertae sedis</taxon>
        <taxon>Coccomyxaceae</taxon>
        <taxon>Coccomyxa</taxon>
    </lineage>
</organism>
<comment type="caution">
    <text evidence="2">The sequence shown here is derived from an EMBL/GenBank/DDBJ whole genome shotgun (WGS) entry which is preliminary data.</text>
</comment>
<feature type="compositionally biased region" description="Low complexity" evidence="1">
    <location>
        <begin position="105"/>
        <end position="131"/>
    </location>
</feature>
<evidence type="ECO:0000313" key="2">
    <source>
        <dbReference type="EMBL" id="KAK9907567.1"/>
    </source>
</evidence>
<feature type="region of interest" description="Disordered" evidence="1">
    <location>
        <begin position="63"/>
        <end position="131"/>
    </location>
</feature>
<protein>
    <submittedName>
        <fullName evidence="2">Uncharacterized protein</fullName>
    </submittedName>
</protein>
<keyword evidence="3" id="KW-1185">Reference proteome</keyword>
<feature type="compositionally biased region" description="Polar residues" evidence="1">
    <location>
        <begin position="84"/>
        <end position="104"/>
    </location>
</feature>
<dbReference type="Proteomes" id="UP001491310">
    <property type="component" value="Unassembled WGS sequence"/>
</dbReference>
<reference evidence="2 3" key="1">
    <citation type="journal article" date="2024" name="Nat. Commun.">
        <title>Phylogenomics reveals the evolutionary origins of lichenization in chlorophyte algae.</title>
        <authorList>
            <person name="Puginier C."/>
            <person name="Libourel C."/>
            <person name="Otte J."/>
            <person name="Skaloud P."/>
            <person name="Haon M."/>
            <person name="Grisel S."/>
            <person name="Petersen M."/>
            <person name="Berrin J.G."/>
            <person name="Delaux P.M."/>
            <person name="Dal Grande F."/>
            <person name="Keller J."/>
        </authorList>
    </citation>
    <scope>NUCLEOTIDE SEQUENCE [LARGE SCALE GENOMIC DNA]</scope>
    <source>
        <strain evidence="2 3">SAG 216-7</strain>
    </source>
</reference>
<feature type="compositionally biased region" description="Low complexity" evidence="1">
    <location>
        <begin position="63"/>
        <end position="83"/>
    </location>
</feature>
<dbReference type="EMBL" id="JALJOT010000009">
    <property type="protein sequence ID" value="KAK9907567.1"/>
    <property type="molecule type" value="Genomic_DNA"/>
</dbReference>
<sequence length="149" mass="14084">MEHRMWEIHQARRSGLLGLRANSTGAGVSAGTAKVPLAGTAGTQPGAGVGAQAMLDADTCSAGSSASAGIVASPTSSAGSTAPLGSQGSSADNSGGFSPGDNQLTPASKSAAPGGATSAASNAAAPNGGSTHRMLVLGLRSGNSSVSSY</sequence>
<name>A0ABR2YMA8_9CHLO</name>
<proteinExistence type="predicted"/>
<gene>
    <name evidence="2" type="ORF">WJX75_006142</name>
</gene>
<evidence type="ECO:0000313" key="3">
    <source>
        <dbReference type="Proteomes" id="UP001491310"/>
    </source>
</evidence>
<accession>A0ABR2YMA8</accession>